<keyword evidence="2" id="KW-0472">Membrane</keyword>
<evidence type="ECO:0000256" key="1">
    <source>
        <dbReference type="SAM" id="MobiDB-lite"/>
    </source>
</evidence>
<feature type="chain" id="PRO_5040319885" evidence="3">
    <location>
        <begin position="17"/>
        <end position="187"/>
    </location>
</feature>
<proteinExistence type="predicted"/>
<feature type="region of interest" description="Disordered" evidence="1">
    <location>
        <begin position="167"/>
        <end position="187"/>
    </location>
</feature>
<comment type="caution">
    <text evidence="4">The sequence shown here is derived from an EMBL/GenBank/DDBJ whole genome shotgun (WGS) entry which is preliminary data.</text>
</comment>
<protein>
    <submittedName>
        <fullName evidence="4">Uncharacterized protein</fullName>
    </submittedName>
</protein>
<feature type="signal peptide" evidence="3">
    <location>
        <begin position="1"/>
        <end position="16"/>
    </location>
</feature>
<feature type="transmembrane region" description="Helical" evidence="2">
    <location>
        <begin position="83"/>
        <end position="103"/>
    </location>
</feature>
<keyword evidence="5" id="KW-1185">Reference proteome</keyword>
<keyword evidence="2" id="KW-0812">Transmembrane</keyword>
<dbReference type="EMBL" id="ML996111">
    <property type="protein sequence ID" value="KAF2738071.1"/>
    <property type="molecule type" value="Genomic_DNA"/>
</dbReference>
<evidence type="ECO:0000256" key="3">
    <source>
        <dbReference type="SAM" id="SignalP"/>
    </source>
</evidence>
<organism evidence="4 5">
    <name type="scientific">Polyplosphaeria fusca</name>
    <dbReference type="NCBI Taxonomy" id="682080"/>
    <lineage>
        <taxon>Eukaryota</taxon>
        <taxon>Fungi</taxon>
        <taxon>Dikarya</taxon>
        <taxon>Ascomycota</taxon>
        <taxon>Pezizomycotina</taxon>
        <taxon>Dothideomycetes</taxon>
        <taxon>Pleosporomycetidae</taxon>
        <taxon>Pleosporales</taxon>
        <taxon>Tetraplosphaeriaceae</taxon>
        <taxon>Polyplosphaeria</taxon>
    </lineage>
</organism>
<reference evidence="4" key="1">
    <citation type="journal article" date="2020" name="Stud. Mycol.">
        <title>101 Dothideomycetes genomes: a test case for predicting lifestyles and emergence of pathogens.</title>
        <authorList>
            <person name="Haridas S."/>
            <person name="Albert R."/>
            <person name="Binder M."/>
            <person name="Bloem J."/>
            <person name="Labutti K."/>
            <person name="Salamov A."/>
            <person name="Andreopoulos B."/>
            <person name="Baker S."/>
            <person name="Barry K."/>
            <person name="Bills G."/>
            <person name="Bluhm B."/>
            <person name="Cannon C."/>
            <person name="Castanera R."/>
            <person name="Culley D."/>
            <person name="Daum C."/>
            <person name="Ezra D."/>
            <person name="Gonzalez J."/>
            <person name="Henrissat B."/>
            <person name="Kuo A."/>
            <person name="Liang C."/>
            <person name="Lipzen A."/>
            <person name="Lutzoni F."/>
            <person name="Magnuson J."/>
            <person name="Mondo S."/>
            <person name="Nolan M."/>
            <person name="Ohm R."/>
            <person name="Pangilinan J."/>
            <person name="Park H.-J."/>
            <person name="Ramirez L."/>
            <person name="Alfaro M."/>
            <person name="Sun H."/>
            <person name="Tritt A."/>
            <person name="Yoshinaga Y."/>
            <person name="Zwiers L.-H."/>
            <person name="Turgeon B."/>
            <person name="Goodwin S."/>
            <person name="Spatafora J."/>
            <person name="Crous P."/>
            <person name="Grigoriev I."/>
        </authorList>
    </citation>
    <scope>NUCLEOTIDE SEQUENCE</scope>
    <source>
        <strain evidence="4">CBS 125425</strain>
    </source>
</reference>
<gene>
    <name evidence="4" type="ORF">EJ04DRAFT_68694</name>
</gene>
<evidence type="ECO:0000313" key="5">
    <source>
        <dbReference type="Proteomes" id="UP000799444"/>
    </source>
</evidence>
<evidence type="ECO:0000313" key="4">
    <source>
        <dbReference type="EMBL" id="KAF2738071.1"/>
    </source>
</evidence>
<dbReference type="AlphaFoldDB" id="A0A9P4R6W4"/>
<evidence type="ECO:0000256" key="2">
    <source>
        <dbReference type="SAM" id="Phobius"/>
    </source>
</evidence>
<keyword evidence="2" id="KW-1133">Transmembrane helix</keyword>
<keyword evidence="3" id="KW-0732">Signal</keyword>
<name>A0A9P4R6W4_9PLEO</name>
<accession>A0A9P4R6W4</accession>
<dbReference type="Proteomes" id="UP000799444">
    <property type="component" value="Unassembled WGS sequence"/>
</dbReference>
<sequence length="187" mass="20714">MSMVWRFALFVRLACTAQQTGKLFKSIVCSPFARILRTTCWLLITNMAPSKAFNLGPARKVAMLPRDQYADDSETSGGLNQNTLAAIIISAVLVLLLLAYLIWRKCWNRLKKRSQNQQDGLLIKGTANREEYGRTEMDGEGVRRGVEIDGRPIEFRTVTNRMLELDGGEAGTEMDAGGGSVGSVRNV</sequence>